<dbReference type="AlphaFoldDB" id="A0A3S4KCX4"/>
<dbReference type="EMBL" id="LR134190">
    <property type="protein sequence ID" value="VEB61658.1"/>
    <property type="molecule type" value="Genomic_DNA"/>
</dbReference>
<dbReference type="Proteomes" id="UP000269208">
    <property type="component" value="Chromosome"/>
</dbReference>
<name>A0A3S4KCX4_SALET</name>
<proteinExistence type="predicted"/>
<accession>A0A3S4KCX4</accession>
<evidence type="ECO:0000313" key="1">
    <source>
        <dbReference type="EMBL" id="VEB61658.1"/>
    </source>
</evidence>
<reference evidence="1 2" key="1">
    <citation type="submission" date="2018-12" db="EMBL/GenBank/DDBJ databases">
        <authorList>
            <consortium name="Pathogen Informatics"/>
        </authorList>
    </citation>
    <scope>NUCLEOTIDE SEQUENCE [LARGE SCALE GENOMIC DNA]</scope>
    <source>
        <strain evidence="1 2">NCTC6754</strain>
    </source>
</reference>
<gene>
    <name evidence="1" type="primary">ybjZ_2</name>
    <name evidence="1" type="ORF">NCTC6754_07064</name>
</gene>
<dbReference type="EC" id="3.6.3.-" evidence="1"/>
<protein>
    <submittedName>
        <fullName evidence="1">ABC transporter</fullName>
        <ecNumber evidence="1">3.6.3.-</ecNumber>
    </submittedName>
</protein>
<keyword evidence="1" id="KW-0378">Hydrolase</keyword>
<organism evidence="1 2">
    <name type="scientific">Salmonella enterica I</name>
    <dbReference type="NCBI Taxonomy" id="59201"/>
    <lineage>
        <taxon>Bacteria</taxon>
        <taxon>Pseudomonadati</taxon>
        <taxon>Pseudomonadota</taxon>
        <taxon>Gammaproteobacteria</taxon>
        <taxon>Enterobacterales</taxon>
        <taxon>Enterobacteriaceae</taxon>
        <taxon>Salmonella</taxon>
    </lineage>
</organism>
<sequence length="90" mass="10406">MGQSWLNSITVRVKDGVDSDQAEQQLTRLLTLRHGKKDFFTWNMDSVLKTAEKNHLYSSVISDAGGCHFAGCRRHRRYEYYAGFRHRANA</sequence>
<evidence type="ECO:0000313" key="2">
    <source>
        <dbReference type="Proteomes" id="UP000269208"/>
    </source>
</evidence>
<dbReference type="GO" id="GO:0016787">
    <property type="term" value="F:hydrolase activity"/>
    <property type="evidence" value="ECO:0007669"/>
    <property type="project" value="UniProtKB-KW"/>
</dbReference>